<reference evidence="4" key="1">
    <citation type="submission" date="2014-01" db="EMBL/GenBank/DDBJ databases">
        <title>The genome of the white-rot fungus Pycnoporus cinnabarinus: a basidiomycete model with a versatile arsenal for lignocellulosic biomass breakdown.</title>
        <authorList>
            <person name="Levasseur A."/>
            <person name="Lomascolo A."/>
            <person name="Ruiz-Duenas F.J."/>
            <person name="Uzan E."/>
            <person name="Piumi F."/>
            <person name="Kues U."/>
            <person name="Ram A.F.J."/>
            <person name="Murat C."/>
            <person name="Haon M."/>
            <person name="Benoit I."/>
            <person name="Arfi Y."/>
            <person name="Chevret D."/>
            <person name="Drula E."/>
            <person name="Kwon M.J."/>
            <person name="Gouret P."/>
            <person name="Lesage-Meessen L."/>
            <person name="Lombard V."/>
            <person name="Mariette J."/>
            <person name="Noirot C."/>
            <person name="Park J."/>
            <person name="Patyshakuliyeva A."/>
            <person name="Wieneger R.A.B."/>
            <person name="Wosten H.A.B."/>
            <person name="Martin F."/>
            <person name="Coutinho P.M."/>
            <person name="de Vries R."/>
            <person name="Martinez A.T."/>
            <person name="Klopp C."/>
            <person name="Pontarotti P."/>
            <person name="Henrissat B."/>
            <person name="Record E."/>
        </authorList>
    </citation>
    <scope>NUCLEOTIDE SEQUENCE [LARGE SCALE GENOMIC DNA]</scope>
    <source>
        <strain evidence="4">BRFM137</strain>
    </source>
</reference>
<dbReference type="InterPro" id="IPR002347">
    <property type="entry name" value="SDR_fam"/>
</dbReference>
<dbReference type="InterPro" id="IPR036291">
    <property type="entry name" value="NAD(P)-bd_dom_sf"/>
</dbReference>
<evidence type="ECO:0000256" key="3">
    <source>
        <dbReference type="ARBA" id="ARBA00023002"/>
    </source>
</evidence>
<proteinExistence type="inferred from homology"/>
<evidence type="ECO:0000256" key="2">
    <source>
        <dbReference type="ARBA" id="ARBA00022857"/>
    </source>
</evidence>
<dbReference type="GO" id="GO:0005737">
    <property type="term" value="C:cytoplasm"/>
    <property type="evidence" value="ECO:0007669"/>
    <property type="project" value="TreeGrafter"/>
</dbReference>
<dbReference type="Pfam" id="PF00106">
    <property type="entry name" value="adh_short"/>
    <property type="match status" value="1"/>
</dbReference>
<dbReference type="HOGENOM" id="CLU_010194_9_1_1"/>
<gene>
    <name evidence="4" type="ORF">BN946_scf185042.g14</name>
</gene>
<comment type="similarity">
    <text evidence="1">Belongs to the short-chain dehydrogenases/reductases (SDR) family.</text>
</comment>
<comment type="caution">
    <text evidence="4">The sequence shown here is derived from an EMBL/GenBank/DDBJ whole genome shotgun (WGS) entry which is preliminary data.</text>
</comment>
<dbReference type="Gene3D" id="3.40.50.720">
    <property type="entry name" value="NAD(P)-binding Rossmann-like Domain"/>
    <property type="match status" value="1"/>
</dbReference>
<dbReference type="PANTHER" id="PTHR43544:SF7">
    <property type="entry name" value="NADB-LER2"/>
    <property type="match status" value="1"/>
</dbReference>
<dbReference type="SUPFAM" id="SSF51735">
    <property type="entry name" value="NAD(P)-binding Rossmann-fold domains"/>
    <property type="match status" value="1"/>
</dbReference>
<protein>
    <recommendedName>
        <fullName evidence="6">C-factor</fullName>
    </recommendedName>
</protein>
<name>A0A060S3V9_PYCCI</name>
<dbReference type="STRING" id="5643.A0A060S3V9"/>
<keyword evidence="2" id="KW-0521">NADP</keyword>
<dbReference type="OrthoDB" id="9876299at2759"/>
<keyword evidence="3" id="KW-0560">Oxidoreductase</keyword>
<evidence type="ECO:0008006" key="6">
    <source>
        <dbReference type="Google" id="ProtNLM"/>
    </source>
</evidence>
<dbReference type="InterPro" id="IPR051468">
    <property type="entry name" value="Fungal_SecMetab_SDRs"/>
</dbReference>
<sequence length="236" mass="25689">MVEATTWLITGTSRGIGLEMTKQLLADRANTVVATCRNPEKASELHALKDSAQGTLHVVQLDVANEDSIRDSFKTVEQLLGDEGLDYLYNNAAINECNDTAFSFSSAVALRTFQVNVLGPAVIAQTYLPLLEKGRRKVIVNMSTGLASIGLDQGPKCTTYSISKAALNMLTYKQKAERPDITAVVIDPGWVKTEMGGEGAVLEPEFSVSHILKVLTSLSTKDSGKFFRYTGEEIPW</sequence>
<evidence type="ECO:0000313" key="4">
    <source>
        <dbReference type="EMBL" id="CDO69112.1"/>
    </source>
</evidence>
<evidence type="ECO:0000256" key="1">
    <source>
        <dbReference type="ARBA" id="ARBA00006484"/>
    </source>
</evidence>
<dbReference type="PANTHER" id="PTHR43544">
    <property type="entry name" value="SHORT-CHAIN DEHYDROGENASE/REDUCTASE"/>
    <property type="match status" value="1"/>
</dbReference>
<dbReference type="AlphaFoldDB" id="A0A060S3V9"/>
<dbReference type="OMA" id="GIGLEYC"/>
<organism evidence="4 5">
    <name type="scientific">Pycnoporus cinnabarinus</name>
    <name type="common">Cinnabar-red polypore</name>
    <name type="synonym">Trametes cinnabarina</name>
    <dbReference type="NCBI Taxonomy" id="5643"/>
    <lineage>
        <taxon>Eukaryota</taxon>
        <taxon>Fungi</taxon>
        <taxon>Dikarya</taxon>
        <taxon>Basidiomycota</taxon>
        <taxon>Agaricomycotina</taxon>
        <taxon>Agaricomycetes</taxon>
        <taxon>Polyporales</taxon>
        <taxon>Polyporaceae</taxon>
        <taxon>Trametes</taxon>
    </lineage>
</organism>
<dbReference type="GO" id="GO:0016491">
    <property type="term" value="F:oxidoreductase activity"/>
    <property type="evidence" value="ECO:0007669"/>
    <property type="project" value="UniProtKB-KW"/>
</dbReference>
<dbReference type="EMBL" id="CCBP010000034">
    <property type="protein sequence ID" value="CDO69112.1"/>
    <property type="molecule type" value="Genomic_DNA"/>
</dbReference>
<accession>A0A060S3V9</accession>
<evidence type="ECO:0000313" key="5">
    <source>
        <dbReference type="Proteomes" id="UP000029665"/>
    </source>
</evidence>
<dbReference type="PRINTS" id="PR00081">
    <property type="entry name" value="GDHRDH"/>
</dbReference>
<keyword evidence="5" id="KW-1185">Reference proteome</keyword>
<dbReference type="Proteomes" id="UP000029665">
    <property type="component" value="Unassembled WGS sequence"/>
</dbReference>
<dbReference type="CDD" id="cd05325">
    <property type="entry name" value="carb_red_sniffer_like_SDR_c"/>
    <property type="match status" value="1"/>
</dbReference>